<dbReference type="PANTHER" id="PTHR42830:SF2">
    <property type="entry name" value="OSMC_OHR FAMILY PROTEIN"/>
    <property type="match status" value="1"/>
</dbReference>
<dbReference type="Gene3D" id="3.30.300.20">
    <property type="match status" value="1"/>
</dbReference>
<keyword evidence="2" id="KW-1185">Reference proteome</keyword>
<name>A0A6I6MRH3_9CAUL</name>
<dbReference type="PANTHER" id="PTHR42830">
    <property type="entry name" value="OSMOTICALLY INDUCIBLE FAMILY PROTEIN"/>
    <property type="match status" value="1"/>
</dbReference>
<dbReference type="InterPro" id="IPR003718">
    <property type="entry name" value="OsmC/Ohr_fam"/>
</dbReference>
<reference evidence="2" key="1">
    <citation type="submission" date="2019-12" db="EMBL/GenBank/DDBJ databases">
        <title>Complete genome of Terracaulis silvestris 0127_4.</title>
        <authorList>
            <person name="Vieira S."/>
            <person name="Riedel T."/>
            <person name="Sproer C."/>
            <person name="Pascual J."/>
            <person name="Boedeker C."/>
            <person name="Overmann J."/>
        </authorList>
    </citation>
    <scope>NUCLEOTIDE SEQUENCE [LARGE SCALE GENOMIC DNA]</scope>
    <source>
        <strain evidence="2">0127_4</strain>
    </source>
</reference>
<dbReference type="EMBL" id="CP047045">
    <property type="protein sequence ID" value="QGZ94222.1"/>
    <property type="molecule type" value="Genomic_DNA"/>
</dbReference>
<organism evidence="1 2">
    <name type="scientific">Terricaulis silvestris</name>
    <dbReference type="NCBI Taxonomy" id="2686094"/>
    <lineage>
        <taxon>Bacteria</taxon>
        <taxon>Pseudomonadati</taxon>
        <taxon>Pseudomonadota</taxon>
        <taxon>Alphaproteobacteria</taxon>
        <taxon>Caulobacterales</taxon>
        <taxon>Caulobacteraceae</taxon>
        <taxon>Terricaulis</taxon>
    </lineage>
</organism>
<accession>A0A6I6MRH3</accession>
<gene>
    <name evidence="1" type="ORF">DSM104635_01038</name>
</gene>
<dbReference type="InterPro" id="IPR052707">
    <property type="entry name" value="OsmC_Ohr_Peroxiredoxin"/>
</dbReference>
<dbReference type="SUPFAM" id="SSF82784">
    <property type="entry name" value="OsmC-like"/>
    <property type="match status" value="1"/>
</dbReference>
<proteinExistence type="predicted"/>
<dbReference type="Pfam" id="PF02566">
    <property type="entry name" value="OsmC"/>
    <property type="match status" value="1"/>
</dbReference>
<dbReference type="InterPro" id="IPR015946">
    <property type="entry name" value="KH_dom-like_a/b"/>
</dbReference>
<dbReference type="Proteomes" id="UP000431269">
    <property type="component" value="Chromosome"/>
</dbReference>
<dbReference type="RefSeq" id="WP_158765175.1">
    <property type="nucleotide sequence ID" value="NZ_CP047045.1"/>
</dbReference>
<dbReference type="InterPro" id="IPR036102">
    <property type="entry name" value="OsmC/Ohrsf"/>
</dbReference>
<protein>
    <submittedName>
        <fullName evidence="1">Peroxiredoxin, subfamily</fullName>
    </submittedName>
</protein>
<dbReference type="KEGG" id="tsv:DSM104635_01038"/>
<sequence length="156" mass="17086">MTNYTATVIWERGDAVFTDGQYSRAHEISFDGGVTMPGSSSPHVVKLPLSREDAVDPEEMLVASLSTCHMLFVLDFARRAGYVIDSYVDVAEGVMGKDDRGRMAVTQVRLNPEISWSGAKQPTPEEVRELHHKSHEACFIANSFRGDIAIAGGEAN</sequence>
<evidence type="ECO:0000313" key="1">
    <source>
        <dbReference type="EMBL" id="QGZ94222.1"/>
    </source>
</evidence>
<dbReference type="AlphaFoldDB" id="A0A6I6MRH3"/>
<evidence type="ECO:0000313" key="2">
    <source>
        <dbReference type="Proteomes" id="UP000431269"/>
    </source>
</evidence>